<proteinExistence type="predicted"/>
<dbReference type="EMBL" id="JAMZEB010000002">
    <property type="protein sequence ID" value="MCP2364348.1"/>
    <property type="molecule type" value="Genomic_DNA"/>
</dbReference>
<protein>
    <recommendedName>
        <fullName evidence="1">Transglutaminase-like domain-containing protein</fullName>
    </recommendedName>
</protein>
<dbReference type="RefSeq" id="WP_253756729.1">
    <property type="nucleotide sequence ID" value="NZ_BAABKA010000012.1"/>
</dbReference>
<name>A0A9X2H1Q2_9ACTN</name>
<organism evidence="2 3">
    <name type="scientific">Nonomuraea thailandensis</name>
    <dbReference type="NCBI Taxonomy" id="1188745"/>
    <lineage>
        <taxon>Bacteria</taxon>
        <taxon>Bacillati</taxon>
        <taxon>Actinomycetota</taxon>
        <taxon>Actinomycetes</taxon>
        <taxon>Streptosporangiales</taxon>
        <taxon>Streptosporangiaceae</taxon>
        <taxon>Nonomuraea</taxon>
    </lineage>
</organism>
<dbReference type="Pfam" id="PF01841">
    <property type="entry name" value="Transglut_core"/>
    <property type="match status" value="1"/>
</dbReference>
<dbReference type="AlphaFoldDB" id="A0A9X2H1Q2"/>
<dbReference type="Proteomes" id="UP001139648">
    <property type="component" value="Unassembled WGS sequence"/>
</dbReference>
<comment type="caution">
    <text evidence="2">The sequence shown here is derived from an EMBL/GenBank/DDBJ whole genome shotgun (WGS) entry which is preliminary data.</text>
</comment>
<evidence type="ECO:0000313" key="3">
    <source>
        <dbReference type="Proteomes" id="UP001139648"/>
    </source>
</evidence>
<accession>A0A9X2H1Q2</accession>
<evidence type="ECO:0000259" key="1">
    <source>
        <dbReference type="Pfam" id="PF01841"/>
    </source>
</evidence>
<sequence length="212" mass="23685">MLALSAETRDVAPQAERAFLTAAHRLIAIRVRPVYAMNERQPVSTTLRLGRGSCSQRLALLEAVARSRAIDTRVRGLLLDGRFWHPRFPLLRALIPRHVVLAWPEFLLYGRWVSVSELYGDLGTLRAGGRFTNTGGMTLFDAIAHTAVDWDGGTCSSCDLSGHVLADLGYFHSRDDLFEQHGQTLCLPVRVPADLIMSRRSARTRTPARPRR</sequence>
<evidence type="ECO:0000313" key="2">
    <source>
        <dbReference type="EMBL" id="MCP2364348.1"/>
    </source>
</evidence>
<reference evidence="2" key="1">
    <citation type="submission" date="2022-06" db="EMBL/GenBank/DDBJ databases">
        <title>Sequencing the genomes of 1000 actinobacteria strains.</title>
        <authorList>
            <person name="Klenk H.-P."/>
        </authorList>
    </citation>
    <scope>NUCLEOTIDE SEQUENCE</scope>
    <source>
        <strain evidence="2">DSM 46694</strain>
    </source>
</reference>
<feature type="domain" description="Transglutaminase-like" evidence="1">
    <location>
        <begin position="14"/>
        <end position="115"/>
    </location>
</feature>
<keyword evidence="3" id="KW-1185">Reference proteome</keyword>
<dbReference type="InterPro" id="IPR002931">
    <property type="entry name" value="Transglutaminase-like"/>
</dbReference>
<gene>
    <name evidence="2" type="ORF">HD597_011368</name>
</gene>